<feature type="transmembrane region" description="Helical" evidence="1">
    <location>
        <begin position="94"/>
        <end position="115"/>
    </location>
</feature>
<accession>A0A3G5AFE7</accession>
<gene>
    <name evidence="2" type="ORF">Hyperionvirus17_19</name>
</gene>
<keyword evidence="1" id="KW-0472">Membrane</keyword>
<proteinExistence type="predicted"/>
<sequence>MNYYFLQLVSFIHLLYLLFVIIVPFTENTLLLSIYVIVVPFMVFHWVVNDNTCALTVFEKVLRAQIYGTVPDSKECFAGRLIEPIYDVNKNYEAFSGGIYIATGVLWGIAVYKLVGKYRRGEIKSFWDVGKK</sequence>
<evidence type="ECO:0000256" key="1">
    <source>
        <dbReference type="SAM" id="Phobius"/>
    </source>
</evidence>
<organism evidence="2">
    <name type="scientific">Hyperionvirus sp</name>
    <dbReference type="NCBI Taxonomy" id="2487770"/>
    <lineage>
        <taxon>Viruses</taxon>
        <taxon>Varidnaviria</taxon>
        <taxon>Bamfordvirae</taxon>
        <taxon>Nucleocytoviricota</taxon>
        <taxon>Megaviricetes</taxon>
        <taxon>Imitervirales</taxon>
        <taxon>Mimiviridae</taxon>
        <taxon>Klosneuvirinae</taxon>
    </lineage>
</organism>
<name>A0A3G5AFE7_9VIRU</name>
<feature type="transmembrane region" description="Helical" evidence="1">
    <location>
        <begin position="30"/>
        <end position="48"/>
    </location>
</feature>
<evidence type="ECO:0000313" key="2">
    <source>
        <dbReference type="EMBL" id="AYV84099.1"/>
    </source>
</evidence>
<feature type="transmembrane region" description="Helical" evidence="1">
    <location>
        <begin position="6"/>
        <end position="23"/>
    </location>
</feature>
<keyword evidence="1" id="KW-0812">Transmembrane</keyword>
<dbReference type="EMBL" id="MK072399">
    <property type="protein sequence ID" value="AYV84099.1"/>
    <property type="molecule type" value="Genomic_DNA"/>
</dbReference>
<keyword evidence="1" id="KW-1133">Transmembrane helix</keyword>
<reference evidence="2" key="1">
    <citation type="submission" date="2018-10" db="EMBL/GenBank/DDBJ databases">
        <title>Hidden diversity of soil giant viruses.</title>
        <authorList>
            <person name="Schulz F."/>
            <person name="Alteio L."/>
            <person name="Goudeau D."/>
            <person name="Ryan E.M."/>
            <person name="Malmstrom R.R."/>
            <person name="Blanchard J."/>
            <person name="Woyke T."/>
        </authorList>
    </citation>
    <scope>NUCLEOTIDE SEQUENCE</scope>
    <source>
        <strain evidence="2">HYV1</strain>
    </source>
</reference>
<protein>
    <submittedName>
        <fullName evidence="2">Uncharacterized protein</fullName>
    </submittedName>
</protein>